<proteinExistence type="predicted"/>
<reference evidence="3" key="1">
    <citation type="submission" date="2009-05" db="EMBL/GenBank/DDBJ databases">
        <title>The genome sequence of Ajellomyces capsulatus strain H143.</title>
        <authorList>
            <person name="Champion M."/>
            <person name="Cuomo C.A."/>
            <person name="Ma L.-J."/>
            <person name="Henn M.R."/>
            <person name="Sil A."/>
            <person name="Goldman B."/>
            <person name="Young S.K."/>
            <person name="Kodira C.D."/>
            <person name="Zeng Q."/>
            <person name="Koehrsen M."/>
            <person name="Alvarado L."/>
            <person name="Berlin A.M."/>
            <person name="Borenstein D."/>
            <person name="Chen Z."/>
            <person name="Engels R."/>
            <person name="Freedman E."/>
            <person name="Gellesch M."/>
            <person name="Goldberg J."/>
            <person name="Griggs A."/>
            <person name="Gujja S."/>
            <person name="Heiman D.I."/>
            <person name="Hepburn T.A."/>
            <person name="Howarth C."/>
            <person name="Jen D."/>
            <person name="Larson L."/>
            <person name="Lewis B."/>
            <person name="Mehta T."/>
            <person name="Park D."/>
            <person name="Pearson M."/>
            <person name="Roberts A."/>
            <person name="Saif S."/>
            <person name="Shea T.D."/>
            <person name="Shenoy N."/>
            <person name="Sisk P."/>
            <person name="Stolte C."/>
            <person name="Sykes S."/>
            <person name="Walk T."/>
            <person name="White J."/>
            <person name="Yandava C."/>
            <person name="Klein B."/>
            <person name="McEwen J.G."/>
            <person name="Puccia R."/>
            <person name="Goldman G.H."/>
            <person name="Felipe M.S."/>
            <person name="Nino-Vega G."/>
            <person name="San-Blas G."/>
            <person name="Taylor J.W."/>
            <person name="Mendoza L."/>
            <person name="Galagan J.E."/>
            <person name="Nusbaum C."/>
            <person name="Birren B.W."/>
        </authorList>
    </citation>
    <scope>NUCLEOTIDE SEQUENCE [LARGE SCALE GENOMIC DNA]</scope>
    <source>
        <strain evidence="3">H143</strain>
    </source>
</reference>
<protein>
    <submittedName>
        <fullName evidence="2">Uncharacterized protein</fullName>
    </submittedName>
</protein>
<keyword evidence="1" id="KW-0472">Membrane</keyword>
<name>C6H7T2_AJECH</name>
<dbReference type="HOGENOM" id="CLU_2687230_0_0_1"/>
<feature type="transmembrane region" description="Helical" evidence="1">
    <location>
        <begin position="20"/>
        <end position="40"/>
    </location>
</feature>
<evidence type="ECO:0000313" key="2">
    <source>
        <dbReference type="EMBL" id="EER43463.1"/>
    </source>
</evidence>
<accession>C6H7T2</accession>
<evidence type="ECO:0000313" key="3">
    <source>
        <dbReference type="Proteomes" id="UP000002624"/>
    </source>
</evidence>
<keyword evidence="1" id="KW-1133">Transmembrane helix</keyword>
<keyword evidence="1" id="KW-0812">Transmembrane</keyword>
<evidence type="ECO:0000256" key="1">
    <source>
        <dbReference type="SAM" id="Phobius"/>
    </source>
</evidence>
<sequence>MNLDGAFEIKYGQQEVGARVTGALFGAVQGLVIGGCPWFWHSLTSKVHLNSPATATAITSHHHNTTTQHRILLR</sequence>
<gene>
    <name evidence="2" type="ORF">HCDG_01493</name>
</gene>
<dbReference type="Proteomes" id="UP000002624">
    <property type="component" value="Unassembled WGS sequence"/>
</dbReference>
<dbReference type="VEuPathDB" id="FungiDB:HCDG_01493"/>
<organism evidence="2 3">
    <name type="scientific">Ajellomyces capsulatus (strain H143)</name>
    <name type="common">Darling's disease fungus</name>
    <name type="synonym">Histoplasma capsulatum</name>
    <dbReference type="NCBI Taxonomy" id="544712"/>
    <lineage>
        <taxon>Eukaryota</taxon>
        <taxon>Fungi</taxon>
        <taxon>Dikarya</taxon>
        <taxon>Ascomycota</taxon>
        <taxon>Pezizomycotina</taxon>
        <taxon>Eurotiomycetes</taxon>
        <taxon>Eurotiomycetidae</taxon>
        <taxon>Onygenales</taxon>
        <taxon>Ajellomycetaceae</taxon>
        <taxon>Histoplasma</taxon>
    </lineage>
</organism>
<dbReference type="AlphaFoldDB" id="C6H7T2"/>
<dbReference type="EMBL" id="GG692420">
    <property type="protein sequence ID" value="EER43463.1"/>
    <property type="molecule type" value="Genomic_DNA"/>
</dbReference>